<feature type="domain" description="Lipid/polyisoprenoid-binding YceI-like" evidence="2">
    <location>
        <begin position="23"/>
        <end position="191"/>
    </location>
</feature>
<evidence type="ECO:0000256" key="1">
    <source>
        <dbReference type="SAM" id="SignalP"/>
    </source>
</evidence>
<gene>
    <name evidence="3" type="ORF">AMPC_22430</name>
</gene>
<name>A0ABN6N9W4_9BACT</name>
<dbReference type="EMBL" id="AP025592">
    <property type="protein sequence ID" value="BDG09130.1"/>
    <property type="molecule type" value="Genomic_DNA"/>
</dbReference>
<dbReference type="Proteomes" id="UP001162734">
    <property type="component" value="Chromosome"/>
</dbReference>
<dbReference type="PANTHER" id="PTHR34406">
    <property type="entry name" value="PROTEIN YCEI"/>
    <property type="match status" value="1"/>
</dbReference>
<dbReference type="InterPro" id="IPR007372">
    <property type="entry name" value="Lipid/polyisoprenoid-bd_YceI"/>
</dbReference>
<dbReference type="SUPFAM" id="SSF101874">
    <property type="entry name" value="YceI-like"/>
    <property type="match status" value="1"/>
</dbReference>
<organism evidence="3 4">
    <name type="scientific">Anaeromyxobacter paludicola</name>
    <dbReference type="NCBI Taxonomy" id="2918171"/>
    <lineage>
        <taxon>Bacteria</taxon>
        <taxon>Pseudomonadati</taxon>
        <taxon>Myxococcota</taxon>
        <taxon>Myxococcia</taxon>
        <taxon>Myxococcales</taxon>
        <taxon>Cystobacterineae</taxon>
        <taxon>Anaeromyxobacteraceae</taxon>
        <taxon>Anaeromyxobacter</taxon>
    </lineage>
</organism>
<dbReference type="PANTHER" id="PTHR34406:SF1">
    <property type="entry name" value="PROTEIN YCEI"/>
    <property type="match status" value="1"/>
</dbReference>
<dbReference type="RefSeq" id="WP_248340805.1">
    <property type="nucleotide sequence ID" value="NZ_AP025592.1"/>
</dbReference>
<proteinExistence type="predicted"/>
<dbReference type="SMART" id="SM00867">
    <property type="entry name" value="YceI"/>
    <property type="match status" value="1"/>
</dbReference>
<accession>A0ABN6N9W4</accession>
<evidence type="ECO:0000313" key="3">
    <source>
        <dbReference type="EMBL" id="BDG09130.1"/>
    </source>
</evidence>
<dbReference type="InterPro" id="IPR036761">
    <property type="entry name" value="TTHA0802/YceI-like_sf"/>
</dbReference>
<evidence type="ECO:0000259" key="2">
    <source>
        <dbReference type="SMART" id="SM00867"/>
    </source>
</evidence>
<feature type="signal peptide" evidence="1">
    <location>
        <begin position="1"/>
        <end position="19"/>
    </location>
</feature>
<protein>
    <submittedName>
        <fullName evidence="3">Polyisoprenoid-binding protein</fullName>
    </submittedName>
</protein>
<keyword evidence="1" id="KW-0732">Signal</keyword>
<reference evidence="4" key="1">
    <citation type="journal article" date="2022" name="Int. J. Syst. Evol. Microbiol.">
        <title>Anaeromyxobacter oryzae sp. nov., Anaeromyxobacter diazotrophicus sp. nov. and Anaeromyxobacter paludicola sp. nov., isolated from paddy soils.</title>
        <authorList>
            <person name="Itoh H."/>
            <person name="Xu Z."/>
            <person name="Mise K."/>
            <person name="Masuda Y."/>
            <person name="Ushijima N."/>
            <person name="Hayakawa C."/>
            <person name="Shiratori Y."/>
            <person name="Senoo K."/>
        </authorList>
    </citation>
    <scope>NUCLEOTIDE SEQUENCE [LARGE SCALE GENOMIC DNA]</scope>
    <source>
        <strain evidence="4">Red630</strain>
    </source>
</reference>
<feature type="chain" id="PRO_5047355837" evidence="1">
    <location>
        <begin position="20"/>
        <end position="200"/>
    </location>
</feature>
<sequence length="200" mass="21389">MKKTLAAAALLAAPLLALAAPEPWSIDASHSTTSFSVKHLVVSRVRGEFGKTSGTIALDPADPARSKVEATIDATTVNTREPKRDEHLKSADFLDVAKYPSITFRSTKVAAKGKDHLAVTGELTLHGVTRPVTLDVTASPEVKGMYGETRRAYTATARIERKDFGLTWNKAIEAGPVIGDQVDISIDVEAVKDVPKTAAR</sequence>
<dbReference type="Gene3D" id="2.40.128.110">
    <property type="entry name" value="Lipid/polyisoprenoid-binding, YceI-like"/>
    <property type="match status" value="1"/>
</dbReference>
<keyword evidence="4" id="KW-1185">Reference proteome</keyword>
<dbReference type="Pfam" id="PF04264">
    <property type="entry name" value="YceI"/>
    <property type="match status" value="1"/>
</dbReference>
<evidence type="ECO:0000313" key="4">
    <source>
        <dbReference type="Proteomes" id="UP001162734"/>
    </source>
</evidence>